<name>A0A6H1U2Z3_9CYAN</name>
<proteinExistence type="predicted"/>
<reference evidence="1 2" key="1">
    <citation type="submission" date="2020-04" db="EMBL/GenBank/DDBJ databases">
        <authorList>
            <person name="Basu S."/>
            <person name="Maruthanayagam V."/>
            <person name="Chakraborty S."/>
            <person name="Pramanik A."/>
            <person name="Mukherjee J."/>
            <person name="Brink B."/>
        </authorList>
    </citation>
    <scope>NUCLEOTIDE SEQUENCE [LARGE SCALE GENOMIC DNA]</scope>
    <source>
        <strain evidence="1 2">AP17</strain>
    </source>
</reference>
<evidence type="ECO:0000313" key="2">
    <source>
        <dbReference type="Proteomes" id="UP000500857"/>
    </source>
</evidence>
<keyword evidence="2" id="KW-1185">Reference proteome</keyword>
<accession>A0A6H1U2Z3</accession>
<protein>
    <submittedName>
        <fullName evidence="1">Uncharacterized protein</fullName>
    </submittedName>
</protein>
<dbReference type="RefSeq" id="WP_168570552.1">
    <property type="nucleotide sequence ID" value="NZ_CP051167.1"/>
</dbReference>
<dbReference type="AlphaFoldDB" id="A0A6H1U2Z3"/>
<sequence>MQHTEFYGSRAIAAPNFSNFRNSRPFHPVRAIDGMFCRDRPSPDRSPEDSP</sequence>
<dbReference type="Proteomes" id="UP000500857">
    <property type="component" value="Chromosome"/>
</dbReference>
<organism evidence="1 2">
    <name type="scientific">Oxynema aestuarii AP17</name>
    <dbReference type="NCBI Taxonomy" id="2064643"/>
    <lineage>
        <taxon>Bacteria</taxon>
        <taxon>Bacillati</taxon>
        <taxon>Cyanobacteriota</taxon>
        <taxon>Cyanophyceae</taxon>
        <taxon>Oscillatoriophycideae</taxon>
        <taxon>Oscillatoriales</taxon>
        <taxon>Oscillatoriaceae</taxon>
        <taxon>Oxynema</taxon>
        <taxon>Oxynema aestuarii</taxon>
    </lineage>
</organism>
<gene>
    <name evidence="1" type="ORF">HCG48_18930</name>
</gene>
<evidence type="ECO:0000313" key="1">
    <source>
        <dbReference type="EMBL" id="QIZ72403.1"/>
    </source>
</evidence>
<dbReference type="EMBL" id="CP051167">
    <property type="protein sequence ID" value="QIZ72403.1"/>
    <property type="molecule type" value="Genomic_DNA"/>
</dbReference>
<dbReference type="KEGG" id="oxy:HCG48_18930"/>